<dbReference type="InterPro" id="IPR001650">
    <property type="entry name" value="Helicase_C-like"/>
</dbReference>
<evidence type="ECO:0000256" key="12">
    <source>
        <dbReference type="ARBA" id="ARBA00034617"/>
    </source>
</evidence>
<dbReference type="Pfam" id="PF00270">
    <property type="entry name" value="DEAD"/>
    <property type="match status" value="1"/>
</dbReference>
<dbReference type="GO" id="GO:0005524">
    <property type="term" value="F:ATP binding"/>
    <property type="evidence" value="ECO:0007669"/>
    <property type="project" value="UniProtKB-KW"/>
</dbReference>
<keyword evidence="9 15" id="KW-0233">DNA recombination</keyword>
<evidence type="ECO:0000256" key="7">
    <source>
        <dbReference type="ARBA" id="ARBA00022840"/>
    </source>
</evidence>
<dbReference type="GO" id="GO:0016887">
    <property type="term" value="F:ATP hydrolysis activity"/>
    <property type="evidence" value="ECO:0007669"/>
    <property type="project" value="RHEA"/>
</dbReference>
<dbReference type="NCBIfam" id="NF008165">
    <property type="entry name" value="PRK10917.1-3"/>
    <property type="match status" value="1"/>
</dbReference>
<keyword evidence="3 15" id="KW-0547">Nucleotide-binding</keyword>
<dbReference type="SMART" id="SM00487">
    <property type="entry name" value="DEXDc"/>
    <property type="match status" value="1"/>
</dbReference>
<evidence type="ECO:0000259" key="17">
    <source>
        <dbReference type="PROSITE" id="PS51192"/>
    </source>
</evidence>
<proteinExistence type="inferred from homology"/>
<dbReference type="Proteomes" id="UP000178849">
    <property type="component" value="Unassembled WGS sequence"/>
</dbReference>
<accession>A0A1G2BN08</accession>
<gene>
    <name evidence="19" type="ORF">A2927_02750</name>
</gene>
<keyword evidence="7 15" id="KW-0067">ATP-binding</keyword>
<keyword evidence="6 15" id="KW-0347">Helicase</keyword>
<evidence type="ECO:0000256" key="9">
    <source>
        <dbReference type="ARBA" id="ARBA00023172"/>
    </source>
</evidence>
<dbReference type="SUPFAM" id="SSF50249">
    <property type="entry name" value="Nucleic acid-binding proteins"/>
    <property type="match status" value="1"/>
</dbReference>
<evidence type="ECO:0000256" key="2">
    <source>
        <dbReference type="ARBA" id="ARBA00017846"/>
    </source>
</evidence>
<evidence type="ECO:0000313" key="19">
    <source>
        <dbReference type="EMBL" id="OGY89969.1"/>
    </source>
</evidence>
<dbReference type="PROSITE" id="PS51194">
    <property type="entry name" value="HELICASE_CTER"/>
    <property type="match status" value="1"/>
</dbReference>
<reference evidence="19 20" key="1">
    <citation type="journal article" date="2016" name="Nat. Commun.">
        <title>Thousands of microbial genomes shed light on interconnected biogeochemical processes in an aquifer system.</title>
        <authorList>
            <person name="Anantharaman K."/>
            <person name="Brown C.T."/>
            <person name="Hug L.A."/>
            <person name="Sharon I."/>
            <person name="Castelle C.J."/>
            <person name="Probst A.J."/>
            <person name="Thomas B.C."/>
            <person name="Singh A."/>
            <person name="Wilkins M.J."/>
            <person name="Karaoz U."/>
            <person name="Brodie E.L."/>
            <person name="Williams K.H."/>
            <person name="Hubbard S.S."/>
            <person name="Banfield J.F."/>
        </authorList>
    </citation>
    <scope>NUCLEOTIDE SEQUENCE [LARGE SCALE GENOMIC DNA]</scope>
</reference>
<evidence type="ECO:0000256" key="4">
    <source>
        <dbReference type="ARBA" id="ARBA00022763"/>
    </source>
</evidence>
<protein>
    <recommendedName>
        <fullName evidence="2 15">ATP-dependent DNA helicase RecG</fullName>
        <ecNumber evidence="13 15">5.6.2.4</ecNumber>
    </recommendedName>
</protein>
<dbReference type="Gene3D" id="2.40.50.140">
    <property type="entry name" value="Nucleic acid-binding proteins"/>
    <property type="match status" value="1"/>
</dbReference>
<dbReference type="InterPro" id="IPR045562">
    <property type="entry name" value="RecG_dom3_C"/>
</dbReference>
<dbReference type="GO" id="GO:0006310">
    <property type="term" value="P:DNA recombination"/>
    <property type="evidence" value="ECO:0007669"/>
    <property type="project" value="UniProtKB-UniRule"/>
</dbReference>
<dbReference type="GO" id="GO:0003677">
    <property type="term" value="F:DNA binding"/>
    <property type="evidence" value="ECO:0007669"/>
    <property type="project" value="UniProtKB-KW"/>
</dbReference>
<sequence length="695" mass="77492">MLSLSLPIEKLRLVGPSMASRLKRLGIFDVYDLIYYFPFRYDDFSHLKKINELQVGDIATVRGKIELLDNRRSPRKKMILTECFLSDETGSIKAIWFGQPYILKVLKNGDEVYFSGKVTGNLLELFFQNPTYEKVTGDTTHTARLVPIYPLTEGITQKQIRFLIKQALAGVSQIKEWLPEPFKKDYHLTELQDALYAIHFPKDASDLGQSQNRLKFDELLKLHLQNYLLKKDLDNSVASPIKFDEGKTKAIVANLGFALTGAQRKAAWQVLLDMAKAKPMNRLLEGDVGSGKTAVAAIALANAALNNVQSAFLAPTEILASQHFLSLKEILKPLDLNVAILTAKKSGVFNTGDEAPSAITKAKLLKSMTLGEIQVVVGTHALIQEKVAFGNLGLVVIDEQHRFGVEQRKAMREKSSPARPERSRGAGNPKTTPHLLSMTATPIPRTLALTLYGDLDLSVLDELPPNRKKPITQLVAPTGREKAYEFILGKVKEGRQIFVVCPLIEESDKLGVKAATEEYQKLSEEIFPQLAIGLLHGRMNIKQKEKVMNDFTSGKIDILAATPVVEVGVNVPNASVILIESAERFGLAQLHQLRGRVNRAHHQSYCFIFTENNSARLKLLVDCFDGFKLAEEDLRARGSGNLTGNEQSGFFWQLRIASLSDVKLIEETKKASQELVENYPETLKQLDLTNNIHPE</sequence>
<evidence type="ECO:0000256" key="6">
    <source>
        <dbReference type="ARBA" id="ARBA00022806"/>
    </source>
</evidence>
<evidence type="ECO:0000256" key="8">
    <source>
        <dbReference type="ARBA" id="ARBA00023125"/>
    </source>
</evidence>
<dbReference type="EC" id="5.6.2.4" evidence="13 15"/>
<dbReference type="STRING" id="1798550.A2927_02750"/>
<dbReference type="EMBL" id="MHKL01000004">
    <property type="protein sequence ID" value="OGY89969.1"/>
    <property type="molecule type" value="Genomic_DNA"/>
</dbReference>
<keyword evidence="10 15" id="KW-0234">DNA repair</keyword>
<dbReference type="InterPro" id="IPR011545">
    <property type="entry name" value="DEAD/DEAH_box_helicase_dom"/>
</dbReference>
<keyword evidence="5 15" id="KW-0378">Hydrolase</keyword>
<dbReference type="PROSITE" id="PS51192">
    <property type="entry name" value="HELICASE_ATP_BIND_1"/>
    <property type="match status" value="1"/>
</dbReference>
<name>A0A1G2BN08_9BACT</name>
<dbReference type="Gene3D" id="3.40.50.300">
    <property type="entry name" value="P-loop containing nucleotide triphosphate hydrolases"/>
    <property type="match status" value="2"/>
</dbReference>
<evidence type="ECO:0000256" key="15">
    <source>
        <dbReference type="RuleBase" id="RU363016"/>
    </source>
</evidence>
<evidence type="ECO:0000256" key="3">
    <source>
        <dbReference type="ARBA" id="ARBA00022741"/>
    </source>
</evidence>
<dbReference type="InterPro" id="IPR027417">
    <property type="entry name" value="P-loop_NTPase"/>
</dbReference>
<comment type="caution">
    <text evidence="19">The sequence shown here is derived from an EMBL/GenBank/DDBJ whole genome shotgun (WGS) entry which is preliminary data.</text>
</comment>
<dbReference type="Pfam" id="PF19833">
    <property type="entry name" value="RecG_dom3_C"/>
    <property type="match status" value="1"/>
</dbReference>
<feature type="domain" description="Helicase C-terminal" evidence="18">
    <location>
        <begin position="483"/>
        <end position="635"/>
    </location>
</feature>
<dbReference type="InterPro" id="IPR047112">
    <property type="entry name" value="RecG/Mfd"/>
</dbReference>
<evidence type="ECO:0000256" key="11">
    <source>
        <dbReference type="ARBA" id="ARBA00023235"/>
    </source>
</evidence>
<dbReference type="AlphaFoldDB" id="A0A1G2BN08"/>
<evidence type="ECO:0000256" key="16">
    <source>
        <dbReference type="SAM" id="MobiDB-lite"/>
    </source>
</evidence>
<dbReference type="Pfam" id="PF00271">
    <property type="entry name" value="Helicase_C"/>
    <property type="match status" value="1"/>
</dbReference>
<dbReference type="InterPro" id="IPR004609">
    <property type="entry name" value="ATP-dep_DNA_helicase_RecG"/>
</dbReference>
<organism evidence="19 20">
    <name type="scientific">Candidatus Komeilibacteria bacterium RIFCSPLOWO2_01_FULL_45_10</name>
    <dbReference type="NCBI Taxonomy" id="1798550"/>
    <lineage>
        <taxon>Bacteria</taxon>
        <taxon>Candidatus Komeiliibacteriota</taxon>
    </lineage>
</organism>
<feature type="region of interest" description="Disordered" evidence="16">
    <location>
        <begin position="407"/>
        <end position="436"/>
    </location>
</feature>
<comment type="function">
    <text evidence="15">Plays a critical role in recombination and DNA repair. Helps process Holliday junction intermediates to mature products by catalyzing branch migration. Has replication fork regression activity, unwinds stalled or blocked replication forks to make a HJ that can be resolved. Has a DNA unwinding activity characteristic of a DNA helicase with 3'-5' polarity.</text>
</comment>
<dbReference type="PANTHER" id="PTHR47964:SF1">
    <property type="entry name" value="ATP-DEPENDENT DNA HELICASE HOMOLOG RECG, CHLOROPLASTIC"/>
    <property type="match status" value="1"/>
</dbReference>
<keyword evidence="8" id="KW-0238">DNA-binding</keyword>
<dbReference type="SUPFAM" id="SSF52540">
    <property type="entry name" value="P-loop containing nucleoside triphosphate hydrolases"/>
    <property type="match status" value="2"/>
</dbReference>
<comment type="catalytic activity">
    <reaction evidence="12 15">
        <text>Couples ATP hydrolysis with the unwinding of duplex DNA by translocating in the 3'-5' direction.</text>
        <dbReference type="EC" id="5.6.2.4"/>
    </reaction>
</comment>
<comment type="similarity">
    <text evidence="1 15">Belongs to the helicase family. RecG subfamily.</text>
</comment>
<dbReference type="InterPro" id="IPR033454">
    <property type="entry name" value="RecG_wedge"/>
</dbReference>
<keyword evidence="4 15" id="KW-0227">DNA damage</keyword>
<evidence type="ECO:0000256" key="5">
    <source>
        <dbReference type="ARBA" id="ARBA00022801"/>
    </source>
</evidence>
<evidence type="ECO:0000313" key="20">
    <source>
        <dbReference type="Proteomes" id="UP000178849"/>
    </source>
</evidence>
<feature type="compositionally biased region" description="Basic and acidic residues" evidence="16">
    <location>
        <begin position="407"/>
        <end position="424"/>
    </location>
</feature>
<evidence type="ECO:0000256" key="1">
    <source>
        <dbReference type="ARBA" id="ARBA00007504"/>
    </source>
</evidence>
<keyword evidence="11" id="KW-0413">Isomerase</keyword>
<dbReference type="Pfam" id="PF17191">
    <property type="entry name" value="RecG_wedge"/>
    <property type="match status" value="1"/>
</dbReference>
<dbReference type="CDD" id="cd04488">
    <property type="entry name" value="RecG_wedge_OBF"/>
    <property type="match status" value="1"/>
</dbReference>
<dbReference type="NCBIfam" id="NF008168">
    <property type="entry name" value="PRK10917.2-2"/>
    <property type="match status" value="1"/>
</dbReference>
<dbReference type="InterPro" id="IPR012340">
    <property type="entry name" value="NA-bd_OB-fold"/>
</dbReference>
<dbReference type="GO" id="GO:0043138">
    <property type="term" value="F:3'-5' DNA helicase activity"/>
    <property type="evidence" value="ECO:0007669"/>
    <property type="project" value="UniProtKB-EC"/>
</dbReference>
<evidence type="ECO:0000259" key="18">
    <source>
        <dbReference type="PROSITE" id="PS51194"/>
    </source>
</evidence>
<dbReference type="GO" id="GO:0006281">
    <property type="term" value="P:DNA repair"/>
    <property type="evidence" value="ECO:0007669"/>
    <property type="project" value="UniProtKB-UniRule"/>
</dbReference>
<dbReference type="PANTHER" id="PTHR47964">
    <property type="entry name" value="ATP-DEPENDENT DNA HELICASE HOMOLOG RECG, CHLOROPLASTIC"/>
    <property type="match status" value="1"/>
</dbReference>
<evidence type="ECO:0000256" key="14">
    <source>
        <dbReference type="ARBA" id="ARBA00048988"/>
    </source>
</evidence>
<comment type="catalytic activity">
    <reaction evidence="14 15">
        <text>ATP + H2O = ADP + phosphate + H(+)</text>
        <dbReference type="Rhea" id="RHEA:13065"/>
        <dbReference type="ChEBI" id="CHEBI:15377"/>
        <dbReference type="ChEBI" id="CHEBI:15378"/>
        <dbReference type="ChEBI" id="CHEBI:30616"/>
        <dbReference type="ChEBI" id="CHEBI:43474"/>
        <dbReference type="ChEBI" id="CHEBI:456216"/>
        <dbReference type="EC" id="5.6.2.4"/>
    </reaction>
</comment>
<dbReference type="NCBIfam" id="TIGR00643">
    <property type="entry name" value="recG"/>
    <property type="match status" value="1"/>
</dbReference>
<evidence type="ECO:0000256" key="10">
    <source>
        <dbReference type="ARBA" id="ARBA00023204"/>
    </source>
</evidence>
<evidence type="ECO:0000256" key="13">
    <source>
        <dbReference type="ARBA" id="ARBA00034808"/>
    </source>
</evidence>
<feature type="domain" description="Helicase ATP-binding" evidence="17">
    <location>
        <begin position="273"/>
        <end position="460"/>
    </location>
</feature>
<dbReference type="SMART" id="SM00490">
    <property type="entry name" value="HELICc"/>
    <property type="match status" value="1"/>
</dbReference>
<dbReference type="InterPro" id="IPR014001">
    <property type="entry name" value="Helicase_ATP-bd"/>
</dbReference>